<accession>A0A179H2E3</accession>
<dbReference type="PROSITE" id="PS50297">
    <property type="entry name" value="ANK_REP_REGION"/>
    <property type="match status" value="1"/>
</dbReference>
<evidence type="ECO:0000256" key="3">
    <source>
        <dbReference type="PROSITE-ProRule" id="PRU00023"/>
    </source>
</evidence>
<dbReference type="SMART" id="SM00248">
    <property type="entry name" value="ANK"/>
    <property type="match status" value="5"/>
</dbReference>
<organism evidence="4 5">
    <name type="scientific">Purpureocillium lilacinum</name>
    <name type="common">Paecilomyces lilacinus</name>
    <dbReference type="NCBI Taxonomy" id="33203"/>
    <lineage>
        <taxon>Eukaryota</taxon>
        <taxon>Fungi</taxon>
        <taxon>Dikarya</taxon>
        <taxon>Ascomycota</taxon>
        <taxon>Pezizomycotina</taxon>
        <taxon>Sordariomycetes</taxon>
        <taxon>Hypocreomycetidae</taxon>
        <taxon>Hypocreales</taxon>
        <taxon>Ophiocordycipitaceae</taxon>
        <taxon>Purpureocillium</taxon>
    </lineage>
</organism>
<evidence type="ECO:0000256" key="1">
    <source>
        <dbReference type="ARBA" id="ARBA00022737"/>
    </source>
</evidence>
<evidence type="ECO:0000256" key="2">
    <source>
        <dbReference type="ARBA" id="ARBA00023043"/>
    </source>
</evidence>
<dbReference type="EMBL" id="LSBH01000002">
    <property type="protein sequence ID" value="OAQ83720.1"/>
    <property type="molecule type" value="Genomic_DNA"/>
</dbReference>
<reference evidence="4 5" key="1">
    <citation type="submission" date="2016-01" db="EMBL/GenBank/DDBJ databases">
        <title>Biosynthesis of antibiotic leucinostatins and their inhibition on Phytophthora in bio-control Purpureocillium lilacinum.</title>
        <authorList>
            <person name="Wang G."/>
            <person name="Liu Z."/>
            <person name="Lin R."/>
            <person name="Li E."/>
            <person name="Mao Z."/>
            <person name="Ling J."/>
            <person name="Yin W."/>
            <person name="Xie B."/>
        </authorList>
    </citation>
    <scope>NUCLEOTIDE SEQUENCE [LARGE SCALE GENOMIC DNA]</scope>
    <source>
        <strain evidence="4">PLBJ-1</strain>
    </source>
</reference>
<name>A0A179H2E3_PURLI</name>
<dbReference type="AlphaFoldDB" id="A0A179H2E3"/>
<keyword evidence="2 3" id="KW-0040">ANK repeat</keyword>
<dbReference type="PANTHER" id="PTHR24124">
    <property type="entry name" value="ANKYRIN REPEAT FAMILY A"/>
    <property type="match status" value="1"/>
</dbReference>
<dbReference type="SUPFAM" id="SSF48403">
    <property type="entry name" value="Ankyrin repeat"/>
    <property type="match status" value="1"/>
</dbReference>
<protein>
    <submittedName>
        <fullName evidence="4">Ankyrin repeats (3 copies) domain-containing protein</fullName>
    </submittedName>
</protein>
<dbReference type="GO" id="GO:0010468">
    <property type="term" value="P:regulation of gene expression"/>
    <property type="evidence" value="ECO:0007669"/>
    <property type="project" value="TreeGrafter"/>
</dbReference>
<dbReference type="InterPro" id="IPR002110">
    <property type="entry name" value="Ankyrin_rpt"/>
</dbReference>
<proteinExistence type="predicted"/>
<comment type="caution">
    <text evidence="4">The sequence shown here is derived from an EMBL/GenBank/DDBJ whole genome shotgun (WGS) entry which is preliminary data.</text>
</comment>
<dbReference type="PROSITE" id="PS50088">
    <property type="entry name" value="ANK_REPEAT"/>
    <property type="match status" value="1"/>
</dbReference>
<dbReference type="Pfam" id="PF12796">
    <property type="entry name" value="Ank_2"/>
    <property type="match status" value="1"/>
</dbReference>
<dbReference type="InterPro" id="IPR036770">
    <property type="entry name" value="Ankyrin_rpt-contain_sf"/>
</dbReference>
<dbReference type="Gene3D" id="1.25.40.20">
    <property type="entry name" value="Ankyrin repeat-containing domain"/>
    <property type="match status" value="2"/>
</dbReference>
<sequence length="301" mass="33205">MLLKYLNDHLLSEVAAYLSDRDLNALVQTCRRTSGRLNITLYHRNIPAGRPYLLQWGVQKGVVGTVRQAIVVGASVAYKEARYNPVLVQAAILGNLDMVATILTAYDADVNVTGMYNRTALTNACILADMNLVKLLFRAAAEAGVELAVDVADAAGMTPIMYAARLCNVDLFRMLLATGRVNASARCRSGLTPLHHAIDCGGITEDVREKCVELLLLAGADPAARDRHSRTVLRLATDRNLGEIVRQLLATGEVDPDAEEAYGRLETARGLARRRSRRNLTRMFELYTARRLRVSVRLTYH</sequence>
<evidence type="ECO:0000313" key="5">
    <source>
        <dbReference type="Proteomes" id="UP000078240"/>
    </source>
</evidence>
<feature type="repeat" description="ANK" evidence="3">
    <location>
        <begin position="189"/>
        <end position="227"/>
    </location>
</feature>
<gene>
    <name evidence="4" type="ORF">VFPBJ_02488</name>
</gene>
<evidence type="ECO:0000313" key="4">
    <source>
        <dbReference type="EMBL" id="OAQ83720.1"/>
    </source>
</evidence>
<dbReference type="PANTHER" id="PTHR24124:SF14">
    <property type="entry name" value="CHROMOSOME UNDETERMINED SCAFFOLD_25, WHOLE GENOME SHOTGUN SEQUENCE"/>
    <property type="match status" value="1"/>
</dbReference>
<dbReference type="GO" id="GO:0005634">
    <property type="term" value="C:nucleus"/>
    <property type="evidence" value="ECO:0007669"/>
    <property type="project" value="TreeGrafter"/>
</dbReference>
<keyword evidence="1" id="KW-0677">Repeat</keyword>
<dbReference type="Proteomes" id="UP000078240">
    <property type="component" value="Unassembled WGS sequence"/>
</dbReference>